<accession>A0ABS0YMQ1</accession>
<dbReference type="Proteomes" id="UP000641025">
    <property type="component" value="Unassembled WGS sequence"/>
</dbReference>
<dbReference type="InterPro" id="IPR029044">
    <property type="entry name" value="Nucleotide-diphossugar_trans"/>
</dbReference>
<name>A0ABS0YMQ1_9BACT</name>
<protein>
    <submittedName>
        <fullName evidence="1">Glycosyltransferase family 2 protein</fullName>
    </submittedName>
</protein>
<sequence length="305" mass="35176">MSASFTLTTPVVLLVFNRPETTARVFAAIRQARPPRLLIVADAARPGRADEAERCAEVRRIVAAVDWPCEVLRDYADVNLGCRRRVASGLDWVFDQVEQAIILEDDCLPDPSFFRFCQELLERYREDRQVGMISGDNFQFGRCFGGDSYYFSRYFHIWGWATWRDRWKDNYDVDLAKWPQAREQGLLAEILEARAERREWTKALESSWRGRIDTWDYQWVFANWVARRLCILPAANLVSNIGFGAMATHTKVAGELADIPSRAISFPLVHPAKTARNREADRASRHRSSRRSLWDALRDFLGGRG</sequence>
<keyword evidence="2" id="KW-1185">Reference proteome</keyword>
<dbReference type="EMBL" id="JAEMHK010000002">
    <property type="protein sequence ID" value="MBJ6799234.1"/>
    <property type="molecule type" value="Genomic_DNA"/>
</dbReference>
<gene>
    <name evidence="1" type="ORF">JFN90_03685</name>
</gene>
<dbReference type="Gene3D" id="3.90.550.10">
    <property type="entry name" value="Spore Coat Polysaccharide Biosynthesis Protein SpsA, Chain A"/>
    <property type="match status" value="1"/>
</dbReference>
<evidence type="ECO:0000313" key="2">
    <source>
        <dbReference type="Proteomes" id="UP000641025"/>
    </source>
</evidence>
<evidence type="ECO:0000313" key="1">
    <source>
        <dbReference type="EMBL" id="MBJ6799234.1"/>
    </source>
</evidence>
<dbReference type="SUPFAM" id="SSF53448">
    <property type="entry name" value="Nucleotide-diphospho-sugar transferases"/>
    <property type="match status" value="1"/>
</dbReference>
<dbReference type="RefSeq" id="WP_199393749.1">
    <property type="nucleotide sequence ID" value="NZ_JAEMHK010000002.1"/>
</dbReference>
<organism evidence="1 2">
    <name type="scientific">Geomonas propionica</name>
    <dbReference type="NCBI Taxonomy" id="2798582"/>
    <lineage>
        <taxon>Bacteria</taxon>
        <taxon>Pseudomonadati</taxon>
        <taxon>Thermodesulfobacteriota</taxon>
        <taxon>Desulfuromonadia</taxon>
        <taxon>Geobacterales</taxon>
        <taxon>Geobacteraceae</taxon>
        <taxon>Geomonas</taxon>
    </lineage>
</organism>
<comment type="caution">
    <text evidence="1">The sequence shown here is derived from an EMBL/GenBank/DDBJ whole genome shotgun (WGS) entry which is preliminary data.</text>
</comment>
<proteinExistence type="predicted"/>
<reference evidence="1 2" key="1">
    <citation type="submission" date="2020-12" db="EMBL/GenBank/DDBJ databases">
        <title>Geomonas sp. Red259, isolated from paddy soil.</title>
        <authorList>
            <person name="Xu Z."/>
            <person name="Zhang Z."/>
            <person name="Masuda Y."/>
            <person name="Itoh H."/>
            <person name="Senoo K."/>
        </authorList>
    </citation>
    <scope>NUCLEOTIDE SEQUENCE [LARGE SCALE GENOMIC DNA]</scope>
    <source>
        <strain evidence="1 2">Red259</strain>
    </source>
</reference>